<dbReference type="PIRSF" id="PIRSF004681">
    <property type="entry name" value="UCP004681"/>
    <property type="match status" value="1"/>
</dbReference>
<name>A0A1T4WSY2_9BACT</name>
<protein>
    <submittedName>
        <fullName evidence="2">Secondary thiamine-phosphate synthase enzyme</fullName>
    </submittedName>
</protein>
<comment type="similarity">
    <text evidence="1">Belongs to the UPF0047 family.</text>
</comment>
<dbReference type="OrthoDB" id="9801725at2"/>
<dbReference type="AlphaFoldDB" id="A0A1T4WSY2"/>
<dbReference type="EMBL" id="FUYA01000010">
    <property type="protein sequence ID" value="SKA80446.1"/>
    <property type="molecule type" value="Genomic_DNA"/>
</dbReference>
<evidence type="ECO:0000313" key="3">
    <source>
        <dbReference type="Proteomes" id="UP000189733"/>
    </source>
</evidence>
<dbReference type="PANTHER" id="PTHR30615:SF8">
    <property type="entry name" value="UPF0047 PROTEIN C4A8.02C"/>
    <property type="match status" value="1"/>
</dbReference>
<dbReference type="Gene3D" id="2.60.120.460">
    <property type="entry name" value="YjbQ-like"/>
    <property type="match status" value="1"/>
</dbReference>
<reference evidence="2 3" key="1">
    <citation type="submission" date="2017-02" db="EMBL/GenBank/DDBJ databases">
        <authorList>
            <person name="Peterson S.W."/>
        </authorList>
    </citation>
    <scope>NUCLEOTIDE SEQUENCE [LARGE SCALE GENOMIC DNA]</scope>
    <source>
        <strain evidence="2 3">DSM 18034</strain>
    </source>
</reference>
<proteinExistence type="inferred from homology"/>
<accession>A0A1T4WSY2</accession>
<dbReference type="InterPro" id="IPR001602">
    <property type="entry name" value="UPF0047_YjbQ-like"/>
</dbReference>
<dbReference type="NCBIfam" id="TIGR00149">
    <property type="entry name" value="TIGR00149_YjbQ"/>
    <property type="match status" value="1"/>
</dbReference>
<dbReference type="Pfam" id="PF01894">
    <property type="entry name" value="YjbQ"/>
    <property type="match status" value="1"/>
</dbReference>
<evidence type="ECO:0000256" key="1">
    <source>
        <dbReference type="ARBA" id="ARBA00005534"/>
    </source>
</evidence>
<organism evidence="2 3">
    <name type="scientific">Desulfobaculum bizertense DSM 18034</name>
    <dbReference type="NCBI Taxonomy" id="1121442"/>
    <lineage>
        <taxon>Bacteria</taxon>
        <taxon>Pseudomonadati</taxon>
        <taxon>Thermodesulfobacteriota</taxon>
        <taxon>Desulfovibrionia</taxon>
        <taxon>Desulfovibrionales</taxon>
        <taxon>Desulfovibrionaceae</taxon>
        <taxon>Desulfobaculum</taxon>
    </lineage>
</organism>
<dbReference type="Proteomes" id="UP000189733">
    <property type="component" value="Unassembled WGS sequence"/>
</dbReference>
<dbReference type="RefSeq" id="WP_078685914.1">
    <property type="nucleotide sequence ID" value="NZ_FUYA01000010.1"/>
</dbReference>
<gene>
    <name evidence="2" type="ORF">SAMN02745702_02652</name>
</gene>
<dbReference type="PANTHER" id="PTHR30615">
    <property type="entry name" value="UNCHARACTERIZED PROTEIN YJBQ-RELATED"/>
    <property type="match status" value="1"/>
</dbReference>
<sequence length="132" mass="14900">MEKLTIETERRESLVNVTHLVQALVTRKGWQNGAVLLWSPHTTAGITVNEAADPDVVRDITRHMHSMVPQRSDFEHAEGNSDAHIKTSLFGPGQTLIVANGKMQLGTWQGVFFCDWDGPRRRSLWVQWLPGE</sequence>
<dbReference type="InterPro" id="IPR035917">
    <property type="entry name" value="YjbQ-like_sf"/>
</dbReference>
<dbReference type="STRING" id="1121442.SAMN02745702_02652"/>
<evidence type="ECO:0000313" key="2">
    <source>
        <dbReference type="EMBL" id="SKA80446.1"/>
    </source>
</evidence>
<dbReference type="SUPFAM" id="SSF111038">
    <property type="entry name" value="YjbQ-like"/>
    <property type="match status" value="1"/>
</dbReference>
<keyword evidence="3" id="KW-1185">Reference proteome</keyword>